<organism evidence="3 4">
    <name type="scientific">Flectobacillus rivi</name>
    <dbReference type="NCBI Taxonomy" id="2984209"/>
    <lineage>
        <taxon>Bacteria</taxon>
        <taxon>Pseudomonadati</taxon>
        <taxon>Bacteroidota</taxon>
        <taxon>Cytophagia</taxon>
        <taxon>Cytophagales</taxon>
        <taxon>Flectobacillaceae</taxon>
        <taxon>Flectobacillus</taxon>
    </lineage>
</organism>
<accession>A0ABT6Z2U0</accession>
<protein>
    <recommendedName>
        <fullName evidence="5">Sporulation protein</fullName>
    </recommendedName>
</protein>
<name>A0ABT6Z2U0_9BACT</name>
<feature type="transmembrane region" description="Helical" evidence="1">
    <location>
        <begin position="194"/>
        <end position="215"/>
    </location>
</feature>
<keyword evidence="4" id="KW-1185">Reference proteome</keyword>
<keyword evidence="1" id="KW-0472">Membrane</keyword>
<dbReference type="EMBL" id="JASHIE010000006">
    <property type="protein sequence ID" value="MDI9874959.1"/>
    <property type="molecule type" value="Genomic_DNA"/>
</dbReference>
<evidence type="ECO:0000313" key="3">
    <source>
        <dbReference type="EMBL" id="MDI9874959.1"/>
    </source>
</evidence>
<evidence type="ECO:0000256" key="1">
    <source>
        <dbReference type="SAM" id="Phobius"/>
    </source>
</evidence>
<proteinExistence type="predicted"/>
<evidence type="ECO:0008006" key="5">
    <source>
        <dbReference type="Google" id="ProtNLM"/>
    </source>
</evidence>
<gene>
    <name evidence="3" type="ORF">QM481_10515</name>
</gene>
<keyword evidence="1" id="KW-1133">Transmembrane helix</keyword>
<evidence type="ECO:0000313" key="4">
    <source>
        <dbReference type="Proteomes" id="UP001225761"/>
    </source>
</evidence>
<keyword evidence="1" id="KW-0812">Transmembrane</keyword>
<feature type="chain" id="PRO_5047256426" description="Sporulation protein" evidence="2">
    <location>
        <begin position="20"/>
        <end position="216"/>
    </location>
</feature>
<comment type="caution">
    <text evidence="3">The sequence shown here is derived from an EMBL/GenBank/DDBJ whole genome shotgun (WGS) entry which is preliminary data.</text>
</comment>
<dbReference type="RefSeq" id="WP_283381728.1">
    <property type="nucleotide sequence ID" value="NZ_JASHIE010000006.1"/>
</dbReference>
<evidence type="ECO:0000256" key="2">
    <source>
        <dbReference type="SAM" id="SignalP"/>
    </source>
</evidence>
<reference evidence="3 4" key="1">
    <citation type="submission" date="2023-05" db="EMBL/GenBank/DDBJ databases">
        <title>Novel species of genus Flectobacillus isolated from stream in China.</title>
        <authorList>
            <person name="Lu H."/>
        </authorList>
    </citation>
    <scope>NUCLEOTIDE SEQUENCE [LARGE SCALE GENOMIC DNA]</scope>
    <source>
        <strain evidence="3 4">LFS242W</strain>
    </source>
</reference>
<dbReference type="Proteomes" id="UP001225761">
    <property type="component" value="Unassembled WGS sequence"/>
</dbReference>
<keyword evidence="2" id="KW-0732">Signal</keyword>
<feature type="signal peptide" evidence="2">
    <location>
        <begin position="1"/>
        <end position="19"/>
    </location>
</feature>
<sequence length="216" mass="23759">MRKLLLLFALSIFCFTANAQDTLFLKNNTKVVAKVLEINDLEIKYKAFSNIDGPLYIKKKSEVVKVKYKTGTEDVFQTESKPSSNTSYASTPAPVQTYVKEEQPMSKQDYADMFRQGKSDAKIYYKGYKGAGTGTFLTTLFLGPIVGLVPAIATSVSTPNEDHLTFPNVALTKNPDYVTGYTQEAKKKKSRKVWGNYGIATGIIVVLVGVAAGNAR</sequence>